<reference evidence="1" key="1">
    <citation type="submission" date="2023-07" db="EMBL/GenBank/DDBJ databases">
        <title>draft genome sequence of fig (Ficus carica).</title>
        <authorList>
            <person name="Takahashi T."/>
            <person name="Nishimura K."/>
        </authorList>
    </citation>
    <scope>NUCLEOTIDE SEQUENCE</scope>
</reference>
<sequence length="61" mass="7097">MMATSTGKNFPKKKKSDPTCDVVFANSDRKNIDEAYWRWNKEGLTVFIKNLKSAEEEEKLK</sequence>
<gene>
    <name evidence="1" type="ORF">TIFTF001_004258</name>
</gene>
<dbReference type="EMBL" id="BTGU01000004">
    <property type="protein sequence ID" value="GMN33590.1"/>
    <property type="molecule type" value="Genomic_DNA"/>
</dbReference>
<keyword evidence="2" id="KW-1185">Reference proteome</keyword>
<name>A0AA87ZIM7_FICCA</name>
<dbReference type="Proteomes" id="UP001187192">
    <property type="component" value="Unassembled WGS sequence"/>
</dbReference>
<evidence type="ECO:0000313" key="2">
    <source>
        <dbReference type="Proteomes" id="UP001187192"/>
    </source>
</evidence>
<protein>
    <submittedName>
        <fullName evidence="1">Uncharacterized protein</fullName>
    </submittedName>
</protein>
<accession>A0AA87ZIM7</accession>
<proteinExistence type="predicted"/>
<evidence type="ECO:0000313" key="1">
    <source>
        <dbReference type="EMBL" id="GMN33590.1"/>
    </source>
</evidence>
<organism evidence="1 2">
    <name type="scientific">Ficus carica</name>
    <name type="common">Common fig</name>
    <dbReference type="NCBI Taxonomy" id="3494"/>
    <lineage>
        <taxon>Eukaryota</taxon>
        <taxon>Viridiplantae</taxon>
        <taxon>Streptophyta</taxon>
        <taxon>Embryophyta</taxon>
        <taxon>Tracheophyta</taxon>
        <taxon>Spermatophyta</taxon>
        <taxon>Magnoliopsida</taxon>
        <taxon>eudicotyledons</taxon>
        <taxon>Gunneridae</taxon>
        <taxon>Pentapetalae</taxon>
        <taxon>rosids</taxon>
        <taxon>fabids</taxon>
        <taxon>Rosales</taxon>
        <taxon>Moraceae</taxon>
        <taxon>Ficeae</taxon>
        <taxon>Ficus</taxon>
    </lineage>
</organism>
<dbReference type="AlphaFoldDB" id="A0AA87ZIM7"/>
<comment type="caution">
    <text evidence="1">The sequence shown here is derived from an EMBL/GenBank/DDBJ whole genome shotgun (WGS) entry which is preliminary data.</text>
</comment>